<sequence length="59" mass="5849">MPPVTTAAAVEPVLALIIGSVHWLAGAGPGASLHAAALTTDSAGWKGVLFRISGTARIV</sequence>
<protein>
    <submittedName>
        <fullName evidence="1">Uncharacterized protein</fullName>
    </submittedName>
</protein>
<organism evidence="1 2">
    <name type="scientific">Candidatus Defluviicoccus seviourii</name>
    <dbReference type="NCBI Taxonomy" id="2565273"/>
    <lineage>
        <taxon>Bacteria</taxon>
        <taxon>Pseudomonadati</taxon>
        <taxon>Pseudomonadota</taxon>
        <taxon>Alphaproteobacteria</taxon>
        <taxon>Rhodospirillales</taxon>
        <taxon>Rhodospirillaceae</taxon>
        <taxon>Defluviicoccus</taxon>
    </lineage>
</organism>
<gene>
    <name evidence="1" type="ORF">DF3PA_110011</name>
</gene>
<dbReference type="AlphaFoldDB" id="A0A564WAX2"/>
<name>A0A564WAX2_9PROT</name>
<dbReference type="EMBL" id="UXAT02000003">
    <property type="protein sequence ID" value="VUX45277.1"/>
    <property type="molecule type" value="Genomic_DNA"/>
</dbReference>
<reference evidence="1" key="1">
    <citation type="submission" date="2018-11" db="EMBL/GenBank/DDBJ databases">
        <authorList>
            <person name="Onetto C."/>
        </authorList>
    </citation>
    <scope>NUCLEOTIDE SEQUENCE [LARGE SCALE GENOMIC DNA]</scope>
</reference>
<keyword evidence="2" id="KW-1185">Reference proteome</keyword>
<evidence type="ECO:0000313" key="2">
    <source>
        <dbReference type="Proteomes" id="UP000326641"/>
    </source>
</evidence>
<accession>A0A564WAX2</accession>
<comment type="caution">
    <text evidence="1">The sequence shown here is derived from an EMBL/GenBank/DDBJ whole genome shotgun (WGS) entry which is preliminary data.</text>
</comment>
<proteinExistence type="predicted"/>
<dbReference type="Proteomes" id="UP000326641">
    <property type="component" value="Unassembled WGS sequence"/>
</dbReference>
<evidence type="ECO:0000313" key="1">
    <source>
        <dbReference type="EMBL" id="VUX45277.1"/>
    </source>
</evidence>